<proteinExistence type="predicted"/>
<dbReference type="AlphaFoldDB" id="A0A0C3ERQ5"/>
<dbReference type="HOGENOM" id="CLU_118701_0_0_1"/>
<organism evidence="1 2">
    <name type="scientific">Piloderma croceum (strain F 1598)</name>
    <dbReference type="NCBI Taxonomy" id="765440"/>
    <lineage>
        <taxon>Eukaryota</taxon>
        <taxon>Fungi</taxon>
        <taxon>Dikarya</taxon>
        <taxon>Basidiomycota</taxon>
        <taxon>Agaricomycotina</taxon>
        <taxon>Agaricomycetes</taxon>
        <taxon>Agaricomycetidae</taxon>
        <taxon>Atheliales</taxon>
        <taxon>Atheliaceae</taxon>
        <taxon>Piloderma</taxon>
    </lineage>
</organism>
<name>A0A0C3ERQ5_PILCF</name>
<reference evidence="1 2" key="1">
    <citation type="submission" date="2014-04" db="EMBL/GenBank/DDBJ databases">
        <authorList>
            <consortium name="DOE Joint Genome Institute"/>
            <person name="Kuo A."/>
            <person name="Tarkka M."/>
            <person name="Buscot F."/>
            <person name="Kohler A."/>
            <person name="Nagy L.G."/>
            <person name="Floudas D."/>
            <person name="Copeland A."/>
            <person name="Barry K.W."/>
            <person name="Cichocki N."/>
            <person name="Veneault-Fourrey C."/>
            <person name="LaButti K."/>
            <person name="Lindquist E.A."/>
            <person name="Lipzen A."/>
            <person name="Lundell T."/>
            <person name="Morin E."/>
            <person name="Murat C."/>
            <person name="Sun H."/>
            <person name="Tunlid A."/>
            <person name="Henrissat B."/>
            <person name="Grigoriev I.V."/>
            <person name="Hibbett D.S."/>
            <person name="Martin F."/>
            <person name="Nordberg H.P."/>
            <person name="Cantor M.N."/>
            <person name="Hua S.X."/>
        </authorList>
    </citation>
    <scope>NUCLEOTIDE SEQUENCE [LARGE SCALE GENOMIC DNA]</scope>
    <source>
        <strain evidence="1 2">F 1598</strain>
    </source>
</reference>
<dbReference type="Proteomes" id="UP000054166">
    <property type="component" value="Unassembled WGS sequence"/>
</dbReference>
<protein>
    <submittedName>
        <fullName evidence="1">Uncharacterized protein</fullName>
    </submittedName>
</protein>
<sequence>MGTTLYISLERTTDRGKFHWAIIVEPSADALSGFFKSEAVRFPDEDNFVGCVRLPEVQASVDTLRERFAENPAAQGNTYLPYTHTEKGWSCALWVMRELTKLEEEGLIQLGLASWSDVPKFYIRVCDKGIELQEMTGGMLVNGVRVIDLI</sequence>
<dbReference type="OrthoDB" id="2837160at2759"/>
<evidence type="ECO:0000313" key="2">
    <source>
        <dbReference type="Proteomes" id="UP000054166"/>
    </source>
</evidence>
<accession>A0A0C3ERQ5</accession>
<gene>
    <name evidence="1" type="ORF">PILCRDRAFT_827497</name>
</gene>
<evidence type="ECO:0000313" key="1">
    <source>
        <dbReference type="EMBL" id="KIM75245.1"/>
    </source>
</evidence>
<reference evidence="2" key="2">
    <citation type="submission" date="2015-01" db="EMBL/GenBank/DDBJ databases">
        <title>Evolutionary Origins and Diversification of the Mycorrhizal Mutualists.</title>
        <authorList>
            <consortium name="DOE Joint Genome Institute"/>
            <consortium name="Mycorrhizal Genomics Consortium"/>
            <person name="Kohler A."/>
            <person name="Kuo A."/>
            <person name="Nagy L.G."/>
            <person name="Floudas D."/>
            <person name="Copeland A."/>
            <person name="Barry K.W."/>
            <person name="Cichocki N."/>
            <person name="Veneault-Fourrey C."/>
            <person name="LaButti K."/>
            <person name="Lindquist E.A."/>
            <person name="Lipzen A."/>
            <person name="Lundell T."/>
            <person name="Morin E."/>
            <person name="Murat C."/>
            <person name="Riley R."/>
            <person name="Ohm R."/>
            <person name="Sun H."/>
            <person name="Tunlid A."/>
            <person name="Henrissat B."/>
            <person name="Grigoriev I.V."/>
            <person name="Hibbett D.S."/>
            <person name="Martin F."/>
        </authorList>
    </citation>
    <scope>NUCLEOTIDE SEQUENCE [LARGE SCALE GENOMIC DNA]</scope>
    <source>
        <strain evidence="2">F 1598</strain>
    </source>
</reference>
<keyword evidence="2" id="KW-1185">Reference proteome</keyword>
<dbReference type="InParanoid" id="A0A0C3ERQ5"/>
<dbReference type="EMBL" id="KN833049">
    <property type="protein sequence ID" value="KIM75245.1"/>
    <property type="molecule type" value="Genomic_DNA"/>
</dbReference>